<name>A0A286E992_9ACTN</name>
<evidence type="ECO:0000313" key="2">
    <source>
        <dbReference type="Proteomes" id="UP000219072"/>
    </source>
</evidence>
<dbReference type="AlphaFoldDB" id="A0A286E992"/>
<sequence>MHYTGPEVTTGGLIPRPTAEDDACVLCGYWRCRCVQQVADVAWEEALAALAADVDGELEELVEAARVEALVDYGRRVLGTEVDVAGVDALGDMVEAGLISPGELAVPAPAVRLLTAATAWIGEDLEDEDDRRGYEPEDVVGAPRCGWSTAPVGQRMPDDEDDACPGCGYWQCRC</sequence>
<dbReference type="EMBL" id="OCNE01000031">
    <property type="protein sequence ID" value="SOD67467.1"/>
    <property type="molecule type" value="Genomic_DNA"/>
</dbReference>
<accession>A0A286E992</accession>
<gene>
    <name evidence="1" type="ORF">SAMN06297387_13127</name>
</gene>
<protein>
    <submittedName>
        <fullName evidence="1">Uncharacterized protein</fullName>
    </submittedName>
</protein>
<evidence type="ECO:0000313" key="1">
    <source>
        <dbReference type="EMBL" id="SOD67467.1"/>
    </source>
</evidence>
<dbReference type="Proteomes" id="UP000219072">
    <property type="component" value="Unassembled WGS sequence"/>
</dbReference>
<organism evidence="1 2">
    <name type="scientific">Streptomyces zhaozhouensis</name>
    <dbReference type="NCBI Taxonomy" id="1300267"/>
    <lineage>
        <taxon>Bacteria</taxon>
        <taxon>Bacillati</taxon>
        <taxon>Actinomycetota</taxon>
        <taxon>Actinomycetes</taxon>
        <taxon>Kitasatosporales</taxon>
        <taxon>Streptomycetaceae</taxon>
        <taxon>Streptomyces</taxon>
    </lineage>
</organism>
<reference evidence="1 2" key="1">
    <citation type="submission" date="2017-09" db="EMBL/GenBank/DDBJ databases">
        <authorList>
            <person name="Ehlers B."/>
            <person name="Leendertz F.H."/>
        </authorList>
    </citation>
    <scope>NUCLEOTIDE SEQUENCE [LARGE SCALE GENOMIC DNA]</scope>
    <source>
        <strain evidence="1 2">CGMCC 4.7095</strain>
    </source>
</reference>
<keyword evidence="2" id="KW-1185">Reference proteome</keyword>
<proteinExistence type="predicted"/>